<dbReference type="SUPFAM" id="SSF56801">
    <property type="entry name" value="Acetyl-CoA synthetase-like"/>
    <property type="match status" value="1"/>
</dbReference>
<comment type="subcellular location">
    <subcellularLocation>
        <location evidence="1">Membrane</location>
        <topology evidence="1">Peripheral membrane protein</topology>
    </subcellularLocation>
</comment>
<sequence>MQSETVCTSSLLGDFFEQTMAKHSEKPAYRCGQHTVTFSEMEISSRQFANWLQTLPGLSQGDRVAVQLPNIIQYPITAYGVLRAGMVLVNTNPLYTPREMQHQFVDSQTKVVVLLRSKLSDLASFIADTQIEHVVVVDPGDLLSEPERVEESNQVLLHSILATQPKESVLAPVNQHKDDVAIIQYTGGTTGVSKGASLSHNNVLSNVVQVADRIKTGCRVGKEVFISPLPLYHIYAFTVNMTLMFGLGNLNVLIPNPRDIPGFIESIKDIPFTGMAGINTLFVGLCNQQAFRDLDFSHLRLTTSGGTALTQDAASLWKKVTGCTITEGYGLSETSPVLTFNEPGNEEIGTIGKPLEDTLIDIRDLEGNSVEEGQEGEMVAKGPQVMLGYWGREEATKDAFTKDGYFRTGDVAVKLPDGKYKIVDRIKDMIIVSGFNVYPNEVESVLCSHDAVLEAAVVGKPSDKTQEAVWAYVTVKHDISPDALRSFCREQLTGYKVPEQVVILEQLPKSSVGKILRRSLRDQ</sequence>
<feature type="domain" description="AMP-binding enzyme C-terminal" evidence="9">
    <location>
        <begin position="441"/>
        <end position="514"/>
    </location>
</feature>
<evidence type="ECO:0000259" key="8">
    <source>
        <dbReference type="Pfam" id="PF00501"/>
    </source>
</evidence>
<dbReference type="InterPro" id="IPR000873">
    <property type="entry name" value="AMP-dep_synth/lig_dom"/>
</dbReference>
<evidence type="ECO:0000259" key="9">
    <source>
        <dbReference type="Pfam" id="PF13193"/>
    </source>
</evidence>
<evidence type="ECO:0000256" key="7">
    <source>
        <dbReference type="ARBA" id="ARBA00042773"/>
    </source>
</evidence>
<reference evidence="10 11" key="1">
    <citation type="submission" date="2018-11" db="EMBL/GenBank/DDBJ databases">
        <authorList>
            <person name="Ye M.-Q."/>
            <person name="Du Z.-J."/>
        </authorList>
    </citation>
    <scope>NUCLEOTIDE SEQUENCE [LARGE SCALE GENOMIC DNA]</scope>
    <source>
        <strain evidence="10 11">U0105</strain>
    </source>
</reference>
<dbReference type="InterPro" id="IPR020845">
    <property type="entry name" value="AMP-binding_CS"/>
</dbReference>
<dbReference type="RefSeq" id="WP_124028913.1">
    <property type="nucleotide sequence ID" value="NZ_JBHRSN010000014.1"/>
</dbReference>
<dbReference type="InterPro" id="IPR042099">
    <property type="entry name" value="ANL_N_sf"/>
</dbReference>
<dbReference type="Gene3D" id="3.40.50.12780">
    <property type="entry name" value="N-terminal domain of ligase-like"/>
    <property type="match status" value="1"/>
</dbReference>
<keyword evidence="4" id="KW-0472">Membrane</keyword>
<evidence type="ECO:0000256" key="2">
    <source>
        <dbReference type="ARBA" id="ARBA00005005"/>
    </source>
</evidence>
<keyword evidence="3 10" id="KW-0436">Ligase</keyword>
<dbReference type="AlphaFoldDB" id="A0A3N5XZ84"/>
<dbReference type="GO" id="GO:0004467">
    <property type="term" value="F:long-chain fatty acid-CoA ligase activity"/>
    <property type="evidence" value="ECO:0007669"/>
    <property type="project" value="UniProtKB-EC"/>
</dbReference>
<dbReference type="Gene3D" id="3.30.300.30">
    <property type="match status" value="1"/>
</dbReference>
<dbReference type="GO" id="GO:0016020">
    <property type="term" value="C:membrane"/>
    <property type="evidence" value="ECO:0007669"/>
    <property type="project" value="UniProtKB-SubCell"/>
</dbReference>
<dbReference type="InterPro" id="IPR025110">
    <property type="entry name" value="AMP-bd_C"/>
</dbReference>
<evidence type="ECO:0000256" key="6">
    <source>
        <dbReference type="ARBA" id="ARBA00039545"/>
    </source>
</evidence>
<feature type="domain" description="AMP-dependent synthetase/ligase" evidence="8">
    <location>
        <begin position="16"/>
        <end position="390"/>
    </location>
</feature>
<evidence type="ECO:0000313" key="10">
    <source>
        <dbReference type="EMBL" id="RPJ65366.1"/>
    </source>
</evidence>
<gene>
    <name evidence="10" type="ORF">DRW07_15800</name>
</gene>
<dbReference type="InterPro" id="IPR045851">
    <property type="entry name" value="AMP-bd_C_sf"/>
</dbReference>
<name>A0A3N5XZ84_9ALTE</name>
<accession>A0A3N5XZ84</accession>
<dbReference type="Pfam" id="PF13193">
    <property type="entry name" value="AMP-binding_C"/>
    <property type="match status" value="1"/>
</dbReference>
<evidence type="ECO:0000256" key="4">
    <source>
        <dbReference type="ARBA" id="ARBA00023136"/>
    </source>
</evidence>
<dbReference type="OrthoDB" id="9803968at2"/>
<evidence type="ECO:0000313" key="11">
    <source>
        <dbReference type="Proteomes" id="UP000275281"/>
    </source>
</evidence>
<dbReference type="Pfam" id="PF00501">
    <property type="entry name" value="AMP-binding"/>
    <property type="match status" value="1"/>
</dbReference>
<dbReference type="EC" id="6.2.1.3" evidence="5"/>
<dbReference type="EMBL" id="RPOK01000005">
    <property type="protein sequence ID" value="RPJ65366.1"/>
    <property type="molecule type" value="Genomic_DNA"/>
</dbReference>
<dbReference type="Proteomes" id="UP000275281">
    <property type="component" value="Unassembled WGS sequence"/>
</dbReference>
<comment type="pathway">
    <text evidence="2">Lipid metabolism; fatty acid beta-oxidation.</text>
</comment>
<proteinExistence type="predicted"/>
<dbReference type="PROSITE" id="PS00455">
    <property type="entry name" value="AMP_BINDING"/>
    <property type="match status" value="1"/>
</dbReference>
<dbReference type="CDD" id="cd05936">
    <property type="entry name" value="FC-FACS_FadD_like"/>
    <property type="match status" value="1"/>
</dbReference>
<protein>
    <recommendedName>
        <fullName evidence="6">Long-chain-fatty-acid--CoA ligase</fullName>
        <ecNumber evidence="5">6.2.1.3</ecNumber>
    </recommendedName>
    <alternativeName>
        <fullName evidence="7">Long-chain acyl-CoA synthetase</fullName>
    </alternativeName>
</protein>
<dbReference type="InterPro" id="IPR050237">
    <property type="entry name" value="ATP-dep_AMP-bd_enzyme"/>
</dbReference>
<evidence type="ECO:0000256" key="5">
    <source>
        <dbReference type="ARBA" id="ARBA00026121"/>
    </source>
</evidence>
<dbReference type="PANTHER" id="PTHR43767:SF8">
    <property type="entry name" value="LONG-CHAIN-FATTY-ACID--COA LIGASE"/>
    <property type="match status" value="1"/>
</dbReference>
<comment type="caution">
    <text evidence="10">The sequence shown here is derived from an EMBL/GenBank/DDBJ whole genome shotgun (WGS) entry which is preliminary data.</text>
</comment>
<organism evidence="10 11">
    <name type="scientific">Alteromonas sediminis</name>
    <dbReference type="NCBI Taxonomy" id="2259342"/>
    <lineage>
        <taxon>Bacteria</taxon>
        <taxon>Pseudomonadati</taxon>
        <taxon>Pseudomonadota</taxon>
        <taxon>Gammaproteobacteria</taxon>
        <taxon>Alteromonadales</taxon>
        <taxon>Alteromonadaceae</taxon>
        <taxon>Alteromonas/Salinimonas group</taxon>
        <taxon>Alteromonas</taxon>
    </lineage>
</organism>
<evidence type="ECO:0000256" key="1">
    <source>
        <dbReference type="ARBA" id="ARBA00004170"/>
    </source>
</evidence>
<evidence type="ECO:0000256" key="3">
    <source>
        <dbReference type="ARBA" id="ARBA00022598"/>
    </source>
</evidence>
<dbReference type="PANTHER" id="PTHR43767">
    <property type="entry name" value="LONG-CHAIN-FATTY-ACID--COA LIGASE"/>
    <property type="match status" value="1"/>
</dbReference>
<keyword evidence="11" id="KW-1185">Reference proteome</keyword>